<comment type="caution">
    <text evidence="1">The sequence shown here is derived from an EMBL/GenBank/DDBJ whole genome shotgun (WGS) entry which is preliminary data.</text>
</comment>
<organism evidence="1 2">
    <name type="scientific">Paracoccus sphaerophysae</name>
    <dbReference type="NCBI Taxonomy" id="690417"/>
    <lineage>
        <taxon>Bacteria</taxon>
        <taxon>Pseudomonadati</taxon>
        <taxon>Pseudomonadota</taxon>
        <taxon>Alphaproteobacteria</taxon>
        <taxon>Rhodobacterales</taxon>
        <taxon>Paracoccaceae</taxon>
        <taxon>Paracoccus</taxon>
    </lineage>
</organism>
<dbReference type="Proteomes" id="UP000029917">
    <property type="component" value="Unassembled WGS sequence"/>
</dbReference>
<keyword evidence="2" id="KW-1185">Reference proteome</keyword>
<protein>
    <recommendedName>
        <fullName evidence="3">Peptidase M10 serralysin C-terminal domain-containing protein</fullName>
    </recommendedName>
</protein>
<evidence type="ECO:0000313" key="1">
    <source>
        <dbReference type="EMBL" id="KGJ03656.1"/>
    </source>
</evidence>
<dbReference type="InterPro" id="IPR001343">
    <property type="entry name" value="Hemolysn_Ca-bd"/>
</dbReference>
<gene>
    <name evidence="1" type="ORF">IC63_13005</name>
</gene>
<dbReference type="SUPFAM" id="SSF51120">
    <property type="entry name" value="beta-Roll"/>
    <property type="match status" value="2"/>
</dbReference>
<reference evidence="1 2" key="1">
    <citation type="submission" date="2014-09" db="EMBL/GenBank/DDBJ databases">
        <authorList>
            <person name="McGinnis J.M."/>
            <person name="Wolfgang W.J."/>
        </authorList>
    </citation>
    <scope>NUCLEOTIDE SEQUENCE [LARGE SCALE GENOMIC DNA]</scope>
    <source>
        <strain evidence="1 2">HAMBI 3106</strain>
    </source>
</reference>
<dbReference type="Pfam" id="PF00353">
    <property type="entry name" value="HemolysinCabind"/>
    <property type="match status" value="3"/>
</dbReference>
<dbReference type="STRING" id="690417.IC63_13005"/>
<evidence type="ECO:0008006" key="3">
    <source>
        <dbReference type="Google" id="ProtNLM"/>
    </source>
</evidence>
<evidence type="ECO:0000313" key="2">
    <source>
        <dbReference type="Proteomes" id="UP000029917"/>
    </source>
</evidence>
<dbReference type="GO" id="GO:0005509">
    <property type="term" value="F:calcium ion binding"/>
    <property type="evidence" value="ECO:0007669"/>
    <property type="project" value="InterPro"/>
</dbReference>
<dbReference type="AlphaFoldDB" id="A0A099F080"/>
<dbReference type="EMBL" id="JRKS01000049">
    <property type="protein sequence ID" value="KGJ03656.1"/>
    <property type="molecule type" value="Genomic_DNA"/>
</dbReference>
<dbReference type="PRINTS" id="PR00313">
    <property type="entry name" value="CABNDNGRPT"/>
</dbReference>
<name>A0A099F080_9RHOB</name>
<dbReference type="InterPro" id="IPR011049">
    <property type="entry name" value="Serralysin-like_metalloprot_C"/>
</dbReference>
<proteinExistence type="predicted"/>
<reference evidence="1 2" key="2">
    <citation type="submission" date="2014-10" db="EMBL/GenBank/DDBJ databases">
        <title>Paracoccus sanguinis sp. nov., isolated from clinical specimens of New York State patients.</title>
        <authorList>
            <person name="Mingle L.A."/>
            <person name="Cole J.A."/>
            <person name="Lapierre P."/>
            <person name="Musser K.A."/>
        </authorList>
    </citation>
    <scope>NUCLEOTIDE SEQUENCE [LARGE SCALE GENOMIC DNA]</scope>
    <source>
        <strain evidence="1 2">HAMBI 3106</strain>
    </source>
</reference>
<dbReference type="Gene3D" id="2.150.10.10">
    <property type="entry name" value="Serralysin-like metalloprotease, C-terminal"/>
    <property type="match status" value="2"/>
</dbReference>
<sequence length="359" mass="37884">MWNDQLVILAGTGNDEITFAGALFSWQPGAPLIIDAGDGDDMITAWWPGLIAPPQLIGGAGADIFRAASFDEIGALTISDYTIGEDSLELMSSSESWHEITPDILNLPPAEYFGQYRAFDTADGLRIDGYHSIPHWDGTNQTWTYEQVYSITLTGVTLADFMAGGARGNVIDGTEARDIIWADYVDADGDGFTQYADTVMGGAGHDNIKLDGTGDVVMAGDGRDFVIARGQGHRVHGEAGDDYLIARQGGSELDGGTGNDRLVADIRQGGDHVLTGGDGADSFEFLFGATRHAAQTEITDFDLGVDRLSVDGAEIDLSALPAGMLAGTDSDGSVILNVGLNDTVTLRGVTEADPGLVFI</sequence>
<accession>A0A099F080</accession>